<reference evidence="2" key="1">
    <citation type="submission" date="2022-11" db="EMBL/GenBank/DDBJ databases">
        <title>Robbsia betulipollinis sp. nov., isolated from pollen of birch (Betula pendula).</title>
        <authorList>
            <person name="Shi H."/>
            <person name="Ambika Manirajan B."/>
            <person name="Ratering S."/>
            <person name="Geissler-Plaum R."/>
            <person name="Schnell S."/>
        </authorList>
    </citation>
    <scope>NUCLEOTIDE SEQUENCE</scope>
    <source>
        <strain evidence="2">Bb-Pol-6</strain>
    </source>
</reference>
<feature type="transmembrane region" description="Helical" evidence="1">
    <location>
        <begin position="85"/>
        <end position="107"/>
    </location>
</feature>
<keyword evidence="1" id="KW-0472">Membrane</keyword>
<accession>A0ABT3ZMZ9</accession>
<feature type="transmembrane region" description="Helical" evidence="1">
    <location>
        <begin position="113"/>
        <end position="138"/>
    </location>
</feature>
<dbReference type="EMBL" id="JAPMXC010000002">
    <property type="protein sequence ID" value="MCY0387924.1"/>
    <property type="molecule type" value="Genomic_DNA"/>
</dbReference>
<evidence type="ECO:0000313" key="2">
    <source>
        <dbReference type="EMBL" id="MCY0387924.1"/>
    </source>
</evidence>
<evidence type="ECO:0000313" key="3">
    <source>
        <dbReference type="Proteomes" id="UP001082899"/>
    </source>
</evidence>
<keyword evidence="3" id="KW-1185">Reference proteome</keyword>
<evidence type="ECO:0000256" key="1">
    <source>
        <dbReference type="SAM" id="Phobius"/>
    </source>
</evidence>
<proteinExistence type="predicted"/>
<sequence length="149" mass="15960">MARVEGKVTDIGTSDPAGAPSYRCYKVLTIGGETLQGLHVHQKMERALHQSGDVAVGYSWFLWHLTAFAVATPDGKVIRAGGFRAFWCMLMAFILAIVFLATCLQGAPTVAVVGAGFSGLIFVQCLVCFITAVSFAPYKGQAKKEVLKS</sequence>
<gene>
    <name evidence="2" type="ORF">OVY01_11890</name>
</gene>
<keyword evidence="1" id="KW-1133">Transmembrane helix</keyword>
<protein>
    <submittedName>
        <fullName evidence="2">Uncharacterized protein</fullName>
    </submittedName>
</protein>
<dbReference type="RefSeq" id="WP_267847782.1">
    <property type="nucleotide sequence ID" value="NZ_JAPMXC010000002.1"/>
</dbReference>
<organism evidence="2 3">
    <name type="scientific">Robbsia betulipollinis</name>
    <dbReference type="NCBI Taxonomy" id="2981849"/>
    <lineage>
        <taxon>Bacteria</taxon>
        <taxon>Pseudomonadati</taxon>
        <taxon>Pseudomonadota</taxon>
        <taxon>Betaproteobacteria</taxon>
        <taxon>Burkholderiales</taxon>
        <taxon>Burkholderiaceae</taxon>
        <taxon>Robbsia</taxon>
    </lineage>
</organism>
<keyword evidence="1" id="KW-0812">Transmembrane</keyword>
<name>A0ABT3ZMZ9_9BURK</name>
<dbReference type="Proteomes" id="UP001082899">
    <property type="component" value="Unassembled WGS sequence"/>
</dbReference>
<comment type="caution">
    <text evidence="2">The sequence shown here is derived from an EMBL/GenBank/DDBJ whole genome shotgun (WGS) entry which is preliminary data.</text>
</comment>